<dbReference type="InterPro" id="IPR018253">
    <property type="entry name" value="DnaJ_domain_CS"/>
</dbReference>
<accession>A0A151XCU7</accession>
<evidence type="ECO:0000313" key="7">
    <source>
        <dbReference type="EMBL" id="KYQ58201.1"/>
    </source>
</evidence>
<evidence type="ECO:0000256" key="5">
    <source>
        <dbReference type="SAM" id="Phobius"/>
    </source>
</evidence>
<feature type="compositionally biased region" description="Polar residues" evidence="4">
    <location>
        <begin position="512"/>
        <end position="531"/>
    </location>
</feature>
<dbReference type="PROSITE" id="PS50076">
    <property type="entry name" value="DNAJ_2"/>
    <property type="match status" value="1"/>
</dbReference>
<sequence>MASLLDLCEQYFGARNFYDVLKISKTADDKQVKKAYHKLSLLVHPDRVEENIKAEATEKFKVLGRIHSILSDSEKRKVYDESGQYDEESEEVVMRNWADYWRSLFKEITVEDINNYEKNYKGSETEIKDLKRAYTDSKGDMDYILEAVPFTNCDEEPRLHAIIQDLIERGEVPEYTTFTNENKKKKQRRRRKYTSIKKMDHTITLVLFALLTAFVGDVAASCRKVENEDMLEYVCEGGHPVDLTTIPETTEKLRIFRMPLHRITVDTFSRFGGNLWVLSCSHCEITDIDADAFRRLVNLQQLSLDNNRLTTVRSSWFEGLDSLTYLDLNYNDIRDIEDGVYTNLPSLVDLRISGNRLQCLNLDEMSYLKELKRIFLSENSDFACPHAVSKFLENQGVAFEQDPEWRRLTSDIINVHVPPILVEEDEEIDKEIVPAYRERLHPSRPPSEESEESYKTRDKTFYPNHSETYRSRHRRPPTTTVRTTPKQQEELPLPRVEPRFPDIRSEDKTPSHVPSESSSHQVMSYPYSTPETPRAPPAEDIKMPETDGPSRTEHTLMYSQPTHETTPYWSYPTPERSRVPPVTLSEDIRIVGTDRPSQTEDMLIYPSYIPPHETMPYPSYPTSERSQVFVVGSSEDKAIGESGRSSQAGNTITYPLYVTSVTTSNGLESMPHESIQMTSDVSDMVWSIDDSVEHPVHPIPEHHKQFRRPTEGSDRVTSSTKTPYYGHDPRKMIVEEPSSDTDDDFFIATDRPIEYDRSQTTTAFDMHYVRPSPPELIHSPSTDEMYQAPYYEPTVTVHPPFQNYQDNNGAFTGVRPIDTTQKPLPECENSASKIQSAAALVTFVVVTVFGHAVTLHRIINQMQITSKRVIKTDETFFGIEHFLWKPCNDSFSVAPHKRVKYMFKGITVRSQVRTTASWAKEAAEAERLEKMLKIENEENAAANDLALVIQNRNKARANQAESFFDSLIDKYAKKTEKPSRSRDSPSKITKKIKKKT</sequence>
<dbReference type="Pfam" id="PF13855">
    <property type="entry name" value="LRR_8"/>
    <property type="match status" value="1"/>
</dbReference>
<dbReference type="Gene3D" id="3.80.10.10">
    <property type="entry name" value="Ribonuclease Inhibitor"/>
    <property type="match status" value="1"/>
</dbReference>
<dbReference type="PROSITE" id="PS00636">
    <property type="entry name" value="DNAJ_1"/>
    <property type="match status" value="1"/>
</dbReference>
<keyword evidence="8" id="KW-1185">Reference proteome</keyword>
<dbReference type="GO" id="GO:0031072">
    <property type="term" value="F:heat shock protein binding"/>
    <property type="evidence" value="ECO:0007669"/>
    <property type="project" value="TreeGrafter"/>
</dbReference>
<proteinExistence type="predicted"/>
<keyword evidence="5" id="KW-0472">Membrane</keyword>
<feature type="compositionally biased region" description="Basic and acidic residues" evidence="4">
    <location>
        <begin position="496"/>
        <end position="510"/>
    </location>
</feature>
<evidence type="ECO:0000256" key="2">
    <source>
        <dbReference type="ARBA" id="ARBA00022614"/>
    </source>
</evidence>
<name>A0A151XCU7_9HYME</name>
<dbReference type="PROSITE" id="PS51450">
    <property type="entry name" value="LRR"/>
    <property type="match status" value="1"/>
</dbReference>
<gene>
    <name evidence="7" type="ORF">ALC60_02620</name>
</gene>
<dbReference type="Pfam" id="PF00226">
    <property type="entry name" value="DnaJ"/>
    <property type="match status" value="1"/>
</dbReference>
<dbReference type="InterPro" id="IPR036869">
    <property type="entry name" value="J_dom_sf"/>
</dbReference>
<dbReference type="GO" id="GO:0005737">
    <property type="term" value="C:cytoplasm"/>
    <property type="evidence" value="ECO:0007669"/>
    <property type="project" value="TreeGrafter"/>
</dbReference>
<dbReference type="STRING" id="64791.A0A151XCU7"/>
<keyword evidence="5" id="KW-0812">Transmembrane</keyword>
<dbReference type="CDD" id="cd06257">
    <property type="entry name" value="DnaJ"/>
    <property type="match status" value="1"/>
</dbReference>
<dbReference type="SUPFAM" id="SSF52058">
    <property type="entry name" value="L domain-like"/>
    <property type="match status" value="1"/>
</dbReference>
<feature type="region of interest" description="Disordered" evidence="4">
    <location>
        <begin position="436"/>
        <end position="540"/>
    </location>
</feature>
<feature type="region of interest" description="Disordered" evidence="4">
    <location>
        <begin position="973"/>
        <end position="996"/>
    </location>
</feature>
<evidence type="ECO:0000256" key="4">
    <source>
        <dbReference type="SAM" id="MobiDB-lite"/>
    </source>
</evidence>
<feature type="transmembrane region" description="Helical" evidence="5">
    <location>
        <begin position="837"/>
        <end position="859"/>
    </location>
</feature>
<dbReference type="Gene3D" id="1.10.287.110">
    <property type="entry name" value="DnaJ domain"/>
    <property type="match status" value="1"/>
</dbReference>
<reference evidence="7 8" key="1">
    <citation type="submission" date="2015-09" db="EMBL/GenBank/DDBJ databases">
        <title>Trachymyrmex zeteki WGS genome.</title>
        <authorList>
            <person name="Nygaard S."/>
            <person name="Hu H."/>
            <person name="Boomsma J."/>
            <person name="Zhang G."/>
        </authorList>
    </citation>
    <scope>NUCLEOTIDE SEQUENCE [LARGE SCALE GENOMIC DNA]</scope>
    <source>
        <strain evidence="7">Tzet28-1</strain>
        <tissue evidence="7">Whole body</tissue>
    </source>
</reference>
<dbReference type="PANTHER" id="PTHR44144">
    <property type="entry name" value="DNAJ HOMOLOG SUBFAMILY C MEMBER 9"/>
    <property type="match status" value="1"/>
</dbReference>
<evidence type="ECO:0000313" key="8">
    <source>
        <dbReference type="Proteomes" id="UP000075809"/>
    </source>
</evidence>
<dbReference type="SMART" id="SM00271">
    <property type="entry name" value="DnaJ"/>
    <property type="match status" value="1"/>
</dbReference>
<evidence type="ECO:0000256" key="3">
    <source>
        <dbReference type="ARBA" id="ARBA00022737"/>
    </source>
</evidence>
<dbReference type="InterPro" id="IPR003591">
    <property type="entry name" value="Leu-rich_rpt_typical-subtyp"/>
</dbReference>
<dbReference type="InterPro" id="IPR052594">
    <property type="entry name" value="J_domain-containing_protein"/>
</dbReference>
<dbReference type="EMBL" id="KQ982294">
    <property type="protein sequence ID" value="KYQ58201.1"/>
    <property type="molecule type" value="Genomic_DNA"/>
</dbReference>
<evidence type="ECO:0000256" key="1">
    <source>
        <dbReference type="ARBA" id="ARBA00022553"/>
    </source>
</evidence>
<dbReference type="AlphaFoldDB" id="A0A151XCU7"/>
<dbReference type="GO" id="GO:0005634">
    <property type="term" value="C:nucleus"/>
    <property type="evidence" value="ECO:0007669"/>
    <property type="project" value="TreeGrafter"/>
</dbReference>
<organism evidence="7 8">
    <name type="scientific">Mycetomoellerius zeteki</name>
    <dbReference type="NCBI Taxonomy" id="64791"/>
    <lineage>
        <taxon>Eukaryota</taxon>
        <taxon>Metazoa</taxon>
        <taxon>Ecdysozoa</taxon>
        <taxon>Arthropoda</taxon>
        <taxon>Hexapoda</taxon>
        <taxon>Insecta</taxon>
        <taxon>Pterygota</taxon>
        <taxon>Neoptera</taxon>
        <taxon>Endopterygota</taxon>
        <taxon>Hymenoptera</taxon>
        <taxon>Apocrita</taxon>
        <taxon>Aculeata</taxon>
        <taxon>Formicoidea</taxon>
        <taxon>Formicidae</taxon>
        <taxon>Myrmicinae</taxon>
        <taxon>Mycetomoellerius</taxon>
    </lineage>
</organism>
<keyword evidence="3" id="KW-0677">Repeat</keyword>
<keyword evidence="1" id="KW-0597">Phosphoprotein</keyword>
<dbReference type="InterPro" id="IPR056453">
    <property type="entry name" value="HTH_DNAJC9"/>
</dbReference>
<feature type="compositionally biased region" description="Basic and acidic residues" evidence="4">
    <location>
        <begin position="973"/>
        <end position="985"/>
    </location>
</feature>
<dbReference type="PANTHER" id="PTHR44144:SF1">
    <property type="entry name" value="DNAJ HOMOLOG SUBFAMILY C MEMBER 9"/>
    <property type="match status" value="1"/>
</dbReference>
<dbReference type="FunFam" id="1.10.287.110:FF:000035">
    <property type="entry name" value="DnaJ homolog subfamily C member 9"/>
    <property type="match status" value="1"/>
</dbReference>
<feature type="region of interest" description="Disordered" evidence="4">
    <location>
        <begin position="703"/>
        <end position="744"/>
    </location>
</feature>
<dbReference type="InterPro" id="IPR001623">
    <property type="entry name" value="DnaJ_domain"/>
</dbReference>
<dbReference type="PRINTS" id="PR00625">
    <property type="entry name" value="JDOMAIN"/>
</dbReference>
<protein>
    <recommendedName>
        <fullName evidence="6">J domain-containing protein</fullName>
    </recommendedName>
</protein>
<dbReference type="InterPro" id="IPR001611">
    <property type="entry name" value="Leu-rich_rpt"/>
</dbReference>
<evidence type="ECO:0000259" key="6">
    <source>
        <dbReference type="PROSITE" id="PS50076"/>
    </source>
</evidence>
<dbReference type="SUPFAM" id="SSF46565">
    <property type="entry name" value="Chaperone J-domain"/>
    <property type="match status" value="1"/>
</dbReference>
<feature type="domain" description="J" evidence="6">
    <location>
        <begin position="16"/>
        <end position="83"/>
    </location>
</feature>
<dbReference type="SMART" id="SM00369">
    <property type="entry name" value="LRR_TYP"/>
    <property type="match status" value="3"/>
</dbReference>
<keyword evidence="2" id="KW-0433">Leucine-rich repeat</keyword>
<keyword evidence="5" id="KW-1133">Transmembrane helix</keyword>
<feature type="compositionally biased region" description="Basic and acidic residues" evidence="4">
    <location>
        <begin position="703"/>
        <end position="714"/>
    </location>
</feature>
<dbReference type="InterPro" id="IPR032675">
    <property type="entry name" value="LRR_dom_sf"/>
</dbReference>
<dbReference type="Proteomes" id="UP000075809">
    <property type="component" value="Unassembled WGS sequence"/>
</dbReference>
<dbReference type="Pfam" id="PF23302">
    <property type="entry name" value="HTH_DNAJC9"/>
    <property type="match status" value="1"/>
</dbReference>